<dbReference type="EMBL" id="CM000159">
    <property type="protein sequence ID" value="EDW93768.2"/>
    <property type="molecule type" value="Genomic_DNA"/>
</dbReference>
<dbReference type="Gene3D" id="2.170.180.11">
    <property type="entry name" value="Methuselah ectodomain, domain 2"/>
    <property type="match status" value="1"/>
</dbReference>
<dbReference type="PRINTS" id="PR02001">
    <property type="entry name" value="GCR1CAMPR"/>
</dbReference>
<feature type="chain" id="PRO_5006458872" description="G-protein coupled receptors family 2 profile 2 domain-containing protein" evidence="14">
    <location>
        <begin position="20"/>
        <end position="487"/>
    </location>
</feature>
<evidence type="ECO:0000256" key="10">
    <source>
        <dbReference type="ARBA" id="ARBA00023170"/>
    </source>
</evidence>
<dbReference type="PANTHER" id="PTHR47154:SF2">
    <property type="entry name" value="G-PROTEIN COUPLED RECEPTOR MTH-RELATED"/>
    <property type="match status" value="1"/>
</dbReference>
<proteinExistence type="inferred from homology"/>
<feature type="signal peptide" evidence="14">
    <location>
        <begin position="1"/>
        <end position="19"/>
    </location>
</feature>
<dbReference type="InterPro" id="IPR051384">
    <property type="entry name" value="Mth_GPCR"/>
</dbReference>
<evidence type="ECO:0000256" key="3">
    <source>
        <dbReference type="ARBA" id="ARBA00022475"/>
    </source>
</evidence>
<keyword evidence="3" id="KW-1003">Cell membrane</keyword>
<dbReference type="PROSITE" id="PS50261">
    <property type="entry name" value="G_PROTEIN_RECEP_F2_4"/>
    <property type="match status" value="1"/>
</dbReference>
<dbReference type="Gene3D" id="2.30.160.11">
    <property type="match status" value="1"/>
</dbReference>
<comment type="similarity">
    <text evidence="2">Belongs to the G-protein coupled receptor 2 family. Mth subfamily.</text>
</comment>
<dbReference type="SUPFAM" id="SSF63877">
    <property type="entry name" value="Methuselah ectodomain"/>
    <property type="match status" value="1"/>
</dbReference>
<keyword evidence="9" id="KW-1015">Disulfide bond</keyword>
<keyword evidence="17" id="KW-1185">Reference proteome</keyword>
<dbReference type="OrthoDB" id="7820827at2759"/>
<evidence type="ECO:0000256" key="14">
    <source>
        <dbReference type="SAM" id="SignalP"/>
    </source>
</evidence>
<organism evidence="16 17">
    <name type="scientific">Drosophila yakuba</name>
    <name type="common">Fruit fly</name>
    <dbReference type="NCBI Taxonomy" id="7245"/>
    <lineage>
        <taxon>Eukaryota</taxon>
        <taxon>Metazoa</taxon>
        <taxon>Ecdysozoa</taxon>
        <taxon>Arthropoda</taxon>
        <taxon>Hexapoda</taxon>
        <taxon>Insecta</taxon>
        <taxon>Pterygota</taxon>
        <taxon>Neoptera</taxon>
        <taxon>Endopterygota</taxon>
        <taxon>Diptera</taxon>
        <taxon>Brachycera</taxon>
        <taxon>Muscomorpha</taxon>
        <taxon>Ephydroidea</taxon>
        <taxon>Drosophilidae</taxon>
        <taxon>Drosophila</taxon>
        <taxon>Sophophora</taxon>
    </lineage>
</organism>
<dbReference type="AlphaFoldDB" id="B4PC83"/>
<keyword evidence="12" id="KW-0807">Transducer</keyword>
<keyword evidence="11" id="KW-0325">Glycoprotein</keyword>
<evidence type="ECO:0000256" key="13">
    <source>
        <dbReference type="SAM" id="Phobius"/>
    </source>
</evidence>
<feature type="transmembrane region" description="Helical" evidence="13">
    <location>
        <begin position="203"/>
        <end position="224"/>
    </location>
</feature>
<keyword evidence="8 13" id="KW-0472">Membrane</keyword>
<reference evidence="16 17" key="1">
    <citation type="journal article" date="2007" name="Nature">
        <title>Evolution of genes and genomes on the Drosophila phylogeny.</title>
        <authorList>
            <consortium name="Drosophila 12 Genomes Consortium"/>
            <person name="Clark A.G."/>
            <person name="Eisen M.B."/>
            <person name="Smith D.R."/>
            <person name="Bergman C.M."/>
            <person name="Oliver B."/>
            <person name="Markow T.A."/>
            <person name="Kaufman T.C."/>
            <person name="Kellis M."/>
            <person name="Gelbart W."/>
            <person name="Iyer V.N."/>
            <person name="Pollard D.A."/>
            <person name="Sackton T.B."/>
            <person name="Larracuente A.M."/>
            <person name="Singh N.D."/>
            <person name="Abad J.P."/>
            <person name="Abt D.N."/>
            <person name="Adryan B."/>
            <person name="Aguade M."/>
            <person name="Akashi H."/>
            <person name="Anderson W.W."/>
            <person name="Aquadro C.F."/>
            <person name="Ardell D.H."/>
            <person name="Arguello R."/>
            <person name="Artieri C.G."/>
            <person name="Barbash D.A."/>
            <person name="Barker D."/>
            <person name="Barsanti P."/>
            <person name="Batterham P."/>
            <person name="Batzoglou S."/>
            <person name="Begun D."/>
            <person name="Bhutkar A."/>
            <person name="Blanco E."/>
            <person name="Bosak S.A."/>
            <person name="Bradley R.K."/>
            <person name="Brand A.D."/>
            <person name="Brent M.R."/>
            <person name="Brooks A.N."/>
            <person name="Brown R.H."/>
            <person name="Butlin R.K."/>
            <person name="Caggese C."/>
            <person name="Calvi B.R."/>
            <person name="Bernardo de Carvalho A."/>
            <person name="Caspi A."/>
            <person name="Castrezana S."/>
            <person name="Celniker S.E."/>
            <person name="Chang J.L."/>
            <person name="Chapple C."/>
            <person name="Chatterji S."/>
            <person name="Chinwalla A."/>
            <person name="Civetta A."/>
            <person name="Clifton S.W."/>
            <person name="Comeron J.M."/>
            <person name="Costello J.C."/>
            <person name="Coyne J.A."/>
            <person name="Daub J."/>
            <person name="David R.G."/>
            <person name="Delcher A.L."/>
            <person name="Delehaunty K."/>
            <person name="Do C.B."/>
            <person name="Ebling H."/>
            <person name="Edwards K."/>
            <person name="Eickbush T."/>
            <person name="Evans J.D."/>
            <person name="Filipski A."/>
            <person name="Findeiss S."/>
            <person name="Freyhult E."/>
            <person name="Fulton L."/>
            <person name="Fulton R."/>
            <person name="Garcia A.C."/>
            <person name="Gardiner A."/>
            <person name="Garfield D.A."/>
            <person name="Garvin B.E."/>
            <person name="Gibson G."/>
            <person name="Gilbert D."/>
            <person name="Gnerre S."/>
            <person name="Godfrey J."/>
            <person name="Good R."/>
            <person name="Gotea V."/>
            <person name="Gravely B."/>
            <person name="Greenberg A.J."/>
            <person name="Griffiths-Jones S."/>
            <person name="Gross S."/>
            <person name="Guigo R."/>
            <person name="Gustafson E.A."/>
            <person name="Haerty W."/>
            <person name="Hahn M.W."/>
            <person name="Halligan D.L."/>
            <person name="Halpern A.L."/>
            <person name="Halter G.M."/>
            <person name="Han M.V."/>
            <person name="Heger A."/>
            <person name="Hillier L."/>
            <person name="Hinrichs A.S."/>
            <person name="Holmes I."/>
            <person name="Hoskins R.A."/>
            <person name="Hubisz M.J."/>
            <person name="Hultmark D."/>
            <person name="Huntley M.A."/>
            <person name="Jaffe D.B."/>
            <person name="Jagadeeshan S."/>
            <person name="Jeck W.R."/>
            <person name="Johnson J."/>
            <person name="Jones C.D."/>
            <person name="Jordan W.C."/>
            <person name="Karpen G.H."/>
            <person name="Kataoka E."/>
            <person name="Keightley P.D."/>
            <person name="Kheradpour P."/>
            <person name="Kirkness E.F."/>
            <person name="Koerich L.B."/>
            <person name="Kristiansen K."/>
            <person name="Kudrna D."/>
            <person name="Kulathinal R.J."/>
            <person name="Kumar S."/>
            <person name="Kwok R."/>
            <person name="Lander E."/>
            <person name="Langley C.H."/>
            <person name="Lapoint R."/>
            <person name="Lazzaro B.P."/>
            <person name="Lee S.J."/>
            <person name="Levesque L."/>
            <person name="Li R."/>
            <person name="Lin C.F."/>
            <person name="Lin M.F."/>
            <person name="Lindblad-Toh K."/>
            <person name="Llopart A."/>
            <person name="Long M."/>
            <person name="Low L."/>
            <person name="Lozovsky E."/>
            <person name="Lu J."/>
            <person name="Luo M."/>
            <person name="Machado C.A."/>
            <person name="Makalowski W."/>
            <person name="Marzo M."/>
            <person name="Matsuda M."/>
            <person name="Matzkin L."/>
            <person name="McAllister B."/>
            <person name="McBride C.S."/>
            <person name="McKernan B."/>
            <person name="McKernan K."/>
            <person name="Mendez-Lago M."/>
            <person name="Minx P."/>
            <person name="Mollenhauer M.U."/>
            <person name="Montooth K."/>
            <person name="Mount S.M."/>
            <person name="Mu X."/>
            <person name="Myers E."/>
            <person name="Negre B."/>
            <person name="Newfeld S."/>
            <person name="Nielsen R."/>
            <person name="Noor M.A."/>
            <person name="O'Grady P."/>
            <person name="Pachter L."/>
            <person name="Papaceit M."/>
            <person name="Parisi M.J."/>
            <person name="Parisi M."/>
            <person name="Parts L."/>
            <person name="Pedersen J.S."/>
            <person name="Pesole G."/>
            <person name="Phillippy A.M."/>
            <person name="Ponting C.P."/>
            <person name="Pop M."/>
            <person name="Porcelli D."/>
            <person name="Powell J.R."/>
            <person name="Prohaska S."/>
            <person name="Pruitt K."/>
            <person name="Puig M."/>
            <person name="Quesneville H."/>
            <person name="Ram K.R."/>
            <person name="Rand D."/>
            <person name="Rasmussen M.D."/>
            <person name="Reed L.K."/>
            <person name="Reenan R."/>
            <person name="Reily A."/>
            <person name="Remington K.A."/>
            <person name="Rieger T.T."/>
            <person name="Ritchie M.G."/>
            <person name="Robin C."/>
            <person name="Rogers Y.H."/>
            <person name="Rohde C."/>
            <person name="Rozas J."/>
            <person name="Rubenfield M.J."/>
            <person name="Ruiz A."/>
            <person name="Russo S."/>
            <person name="Salzberg S.L."/>
            <person name="Sanchez-Gracia A."/>
            <person name="Saranga D.J."/>
            <person name="Sato H."/>
            <person name="Schaeffer S.W."/>
            <person name="Schatz M.C."/>
            <person name="Schlenke T."/>
            <person name="Schwartz R."/>
            <person name="Segarra C."/>
            <person name="Singh R.S."/>
            <person name="Sirot L."/>
            <person name="Sirota M."/>
            <person name="Sisneros N.B."/>
            <person name="Smith C.D."/>
            <person name="Smith T.F."/>
            <person name="Spieth J."/>
            <person name="Stage D.E."/>
            <person name="Stark A."/>
            <person name="Stephan W."/>
            <person name="Strausberg R.L."/>
            <person name="Strempel S."/>
            <person name="Sturgill D."/>
            <person name="Sutton G."/>
            <person name="Sutton G.G."/>
            <person name="Tao W."/>
            <person name="Teichmann S."/>
            <person name="Tobari Y.N."/>
            <person name="Tomimura Y."/>
            <person name="Tsolas J.M."/>
            <person name="Valente V.L."/>
            <person name="Venter E."/>
            <person name="Venter J.C."/>
            <person name="Vicario S."/>
            <person name="Vieira F.G."/>
            <person name="Vilella A.J."/>
            <person name="Villasante A."/>
            <person name="Walenz B."/>
            <person name="Wang J."/>
            <person name="Wasserman M."/>
            <person name="Watts T."/>
            <person name="Wilson D."/>
            <person name="Wilson R.K."/>
            <person name="Wing R.A."/>
            <person name="Wolfner M.F."/>
            <person name="Wong A."/>
            <person name="Wong G.K."/>
            <person name="Wu C.I."/>
            <person name="Wu G."/>
            <person name="Yamamoto D."/>
            <person name="Yang H.P."/>
            <person name="Yang S.P."/>
            <person name="Yorke J.A."/>
            <person name="Yoshida K."/>
            <person name="Zdobnov E."/>
            <person name="Zhang P."/>
            <person name="Zhang Y."/>
            <person name="Zimin A.V."/>
            <person name="Baldwin J."/>
            <person name="Abdouelleil A."/>
            <person name="Abdulkadir J."/>
            <person name="Abebe A."/>
            <person name="Abera B."/>
            <person name="Abreu J."/>
            <person name="Acer S.C."/>
            <person name="Aftuck L."/>
            <person name="Alexander A."/>
            <person name="An P."/>
            <person name="Anderson E."/>
            <person name="Anderson S."/>
            <person name="Arachi H."/>
            <person name="Azer M."/>
            <person name="Bachantsang P."/>
            <person name="Barry A."/>
            <person name="Bayul T."/>
            <person name="Berlin A."/>
            <person name="Bessette D."/>
            <person name="Bloom T."/>
            <person name="Blye J."/>
            <person name="Boguslavskiy L."/>
            <person name="Bonnet C."/>
            <person name="Boukhgalter B."/>
            <person name="Bourzgui I."/>
            <person name="Brown A."/>
            <person name="Cahill P."/>
            <person name="Channer S."/>
            <person name="Cheshatsang Y."/>
            <person name="Chuda L."/>
            <person name="Citroen M."/>
            <person name="Collymore A."/>
            <person name="Cooke P."/>
            <person name="Costello M."/>
            <person name="D'Aco K."/>
            <person name="Daza R."/>
            <person name="De Haan G."/>
            <person name="DeGray S."/>
            <person name="DeMaso C."/>
            <person name="Dhargay N."/>
            <person name="Dooley K."/>
            <person name="Dooley E."/>
            <person name="Doricent M."/>
            <person name="Dorje P."/>
            <person name="Dorjee K."/>
            <person name="Dupes A."/>
            <person name="Elong R."/>
            <person name="Falk J."/>
            <person name="Farina A."/>
            <person name="Faro S."/>
            <person name="Ferguson D."/>
            <person name="Fisher S."/>
            <person name="Foley C.D."/>
            <person name="Franke A."/>
            <person name="Friedrich D."/>
            <person name="Gadbois L."/>
            <person name="Gearin G."/>
            <person name="Gearin C.R."/>
            <person name="Giannoukos G."/>
            <person name="Goode T."/>
            <person name="Graham J."/>
            <person name="Grandbois E."/>
            <person name="Grewal S."/>
            <person name="Gyaltsen K."/>
            <person name="Hafez N."/>
            <person name="Hagos B."/>
            <person name="Hall J."/>
            <person name="Henson C."/>
            <person name="Hollinger A."/>
            <person name="Honan T."/>
            <person name="Huard M.D."/>
            <person name="Hughes L."/>
            <person name="Hurhula B."/>
            <person name="Husby M.E."/>
            <person name="Kamat A."/>
            <person name="Kanga B."/>
            <person name="Kashin S."/>
            <person name="Khazanovich D."/>
            <person name="Kisner P."/>
            <person name="Lance K."/>
            <person name="Lara M."/>
            <person name="Lee W."/>
            <person name="Lennon N."/>
            <person name="Letendre F."/>
            <person name="LeVine R."/>
            <person name="Lipovsky A."/>
            <person name="Liu X."/>
            <person name="Liu J."/>
            <person name="Liu S."/>
            <person name="Lokyitsang T."/>
            <person name="Lokyitsang Y."/>
            <person name="Lubonja R."/>
            <person name="Lui A."/>
            <person name="MacDonald P."/>
            <person name="Magnisalis V."/>
            <person name="Maru K."/>
            <person name="Matthews C."/>
            <person name="McCusker W."/>
            <person name="McDonough S."/>
            <person name="Mehta T."/>
            <person name="Meldrim J."/>
            <person name="Meneus L."/>
            <person name="Mihai O."/>
            <person name="Mihalev A."/>
            <person name="Mihova T."/>
            <person name="Mittelman R."/>
            <person name="Mlenga V."/>
            <person name="Montmayeur A."/>
            <person name="Mulrain L."/>
            <person name="Navidi A."/>
            <person name="Naylor J."/>
            <person name="Negash T."/>
            <person name="Nguyen T."/>
            <person name="Nguyen N."/>
            <person name="Nicol R."/>
            <person name="Norbu C."/>
            <person name="Norbu N."/>
            <person name="Novod N."/>
            <person name="O'Neill B."/>
            <person name="Osman S."/>
            <person name="Markiewicz E."/>
            <person name="Oyono O.L."/>
            <person name="Patti C."/>
            <person name="Phunkhang P."/>
            <person name="Pierre F."/>
            <person name="Priest M."/>
            <person name="Raghuraman S."/>
            <person name="Rege F."/>
            <person name="Reyes R."/>
            <person name="Rise C."/>
            <person name="Rogov P."/>
            <person name="Ross K."/>
            <person name="Ryan E."/>
            <person name="Settipalli S."/>
            <person name="Shea T."/>
            <person name="Sherpa N."/>
            <person name="Shi L."/>
            <person name="Shih D."/>
            <person name="Sparrow T."/>
            <person name="Spaulding J."/>
            <person name="Stalker J."/>
            <person name="Stange-Thomann N."/>
            <person name="Stavropoulos S."/>
            <person name="Stone C."/>
            <person name="Strader C."/>
            <person name="Tesfaye S."/>
            <person name="Thomson T."/>
            <person name="Thoulutsang Y."/>
            <person name="Thoulutsang D."/>
            <person name="Topham K."/>
            <person name="Topping I."/>
            <person name="Tsamla T."/>
            <person name="Vassiliev H."/>
            <person name="Vo A."/>
            <person name="Wangchuk T."/>
            <person name="Wangdi T."/>
            <person name="Weiand M."/>
            <person name="Wilkinson J."/>
            <person name="Wilson A."/>
            <person name="Yadav S."/>
            <person name="Young G."/>
            <person name="Yu Q."/>
            <person name="Zembek L."/>
            <person name="Zhong D."/>
            <person name="Zimmer A."/>
            <person name="Zwirko Z."/>
            <person name="Jaffe D.B."/>
            <person name="Alvarez P."/>
            <person name="Brockman W."/>
            <person name="Butler J."/>
            <person name="Chin C."/>
            <person name="Gnerre S."/>
            <person name="Grabherr M."/>
            <person name="Kleber M."/>
            <person name="Mauceli E."/>
            <person name="MacCallum I."/>
        </authorList>
    </citation>
    <scope>NUCLEOTIDE SEQUENCE [LARGE SCALE GENOMIC DNA]</scope>
    <source>
        <strain evidence="17">Tai18E2 / Tucson 14021-0261.01</strain>
    </source>
</reference>
<dbReference type="InterPro" id="IPR000832">
    <property type="entry name" value="GPCR_2_secretin-like"/>
</dbReference>
<evidence type="ECO:0000256" key="12">
    <source>
        <dbReference type="ARBA" id="ARBA00023224"/>
    </source>
</evidence>
<accession>B4PC83</accession>
<feature type="transmembrane region" description="Helical" evidence="13">
    <location>
        <begin position="231"/>
        <end position="250"/>
    </location>
</feature>
<sequence length="487" mass="56954">MRLNIFAIIVFAMLSQTEAVIPECDYFDTVDISHIPKLNNSYAYEGLNIPAHLTGLYAFRQLADGSQEPVKTHLRACICKLKLCIRFCCPRNKMLPNSRCSDGLTEKLKRFNPHLKITLQDGSKKTYHLLTDMIVLRNEFRYCEKVVTVQQDQYQLYENGSFMINPAVNWTLGKQWYCLYPRIEDPNSLWILEHVYIPRSMPAVPQLGTISMVGCILTIAVYLFIKKLRNLLGKCFICYVFCKFVQYLIWAGGDLNLWINNCSLAGYTNYYFALASHFWLSVMSHHIWNNLRLINRDEHRYHFLAYNVIGWGTPAIMTGITYLVDWAWKDKPDKLNWIPGVGLYRCWINTYDWSAMIYLYGPMLILSLFNVFTFILTVIHIRKIKSSVKNSTQQQEKCLKNNDFLLYLRLSVMMGVTGIFEVITYFVKRHNAWRQVLRVPNFFHLGSGIIIFVLFILKRSTIQMILERISGPRRQESITSIKREINI</sequence>
<dbReference type="Pfam" id="PF00002">
    <property type="entry name" value="7tm_2"/>
    <property type="match status" value="1"/>
</dbReference>
<feature type="transmembrane region" description="Helical" evidence="13">
    <location>
        <begin position="404"/>
        <end position="427"/>
    </location>
</feature>
<evidence type="ECO:0000256" key="9">
    <source>
        <dbReference type="ARBA" id="ARBA00023157"/>
    </source>
</evidence>
<dbReference type="FunFam" id="1.20.1070.10:FF:000297">
    <property type="entry name" value="G-protein coupled receptor Mth"/>
    <property type="match status" value="1"/>
</dbReference>
<keyword evidence="7" id="KW-0297">G-protein coupled receptor</keyword>
<dbReference type="InterPro" id="IPR022343">
    <property type="entry name" value="GCR1-cAMP_receptor"/>
</dbReference>
<dbReference type="eggNOG" id="KOG4193">
    <property type="taxonomic scope" value="Eukaryota"/>
</dbReference>
<keyword evidence="6 13" id="KW-1133">Transmembrane helix</keyword>
<dbReference type="KEGG" id="dya:Dyak_GE21624"/>
<dbReference type="CDD" id="cd15039">
    <property type="entry name" value="7tmB3_Methuselah-like"/>
    <property type="match status" value="1"/>
</dbReference>
<dbReference type="PANTHER" id="PTHR47154">
    <property type="entry name" value="G-PROTEIN COUPLED RECEPTOR MTH-RELATED"/>
    <property type="match status" value="1"/>
</dbReference>
<dbReference type="CDD" id="cd00251">
    <property type="entry name" value="Mth_Ecto"/>
    <property type="match status" value="1"/>
</dbReference>
<dbReference type="InterPro" id="IPR044860">
    <property type="entry name" value="Methusela_ecto_dom_1"/>
</dbReference>
<dbReference type="GO" id="GO:0007166">
    <property type="term" value="P:cell surface receptor signaling pathway"/>
    <property type="evidence" value="ECO:0007669"/>
    <property type="project" value="InterPro"/>
</dbReference>
<feature type="transmembrane region" description="Helical" evidence="13">
    <location>
        <begin position="303"/>
        <end position="324"/>
    </location>
</feature>
<reference evidence="16 17" key="2">
    <citation type="journal article" date="2007" name="PLoS Biol.">
        <title>Principles of genome evolution in the Drosophila melanogaster species group.</title>
        <authorList>
            <person name="Ranz J.M."/>
            <person name="Maurin D."/>
            <person name="Chan Y.S."/>
            <person name="von Grotthuss M."/>
            <person name="Hillier L.W."/>
            <person name="Roote J."/>
            <person name="Ashburner M."/>
            <person name="Bergman C.M."/>
        </authorList>
    </citation>
    <scope>NUCLEOTIDE SEQUENCE [LARGE SCALE GENOMIC DNA]</scope>
    <source>
        <strain evidence="17">Tai18E2 / Tucson 14021-0261.01</strain>
    </source>
</reference>
<dbReference type="InterPro" id="IPR036272">
    <property type="entry name" value="Methuselah_N_sf"/>
</dbReference>
<dbReference type="InterPro" id="IPR017981">
    <property type="entry name" value="GPCR_2-like_7TM"/>
</dbReference>
<evidence type="ECO:0000313" key="17">
    <source>
        <dbReference type="Proteomes" id="UP000002282"/>
    </source>
</evidence>
<dbReference type="Pfam" id="PF06652">
    <property type="entry name" value="Methuselah_N"/>
    <property type="match status" value="1"/>
</dbReference>
<evidence type="ECO:0000256" key="8">
    <source>
        <dbReference type="ARBA" id="ARBA00023136"/>
    </source>
</evidence>
<evidence type="ECO:0000259" key="15">
    <source>
        <dbReference type="PROSITE" id="PS50261"/>
    </source>
</evidence>
<dbReference type="GO" id="GO:0008528">
    <property type="term" value="F:G protein-coupled peptide receptor activity"/>
    <property type="evidence" value="ECO:0007669"/>
    <property type="project" value="TreeGrafter"/>
</dbReference>
<feature type="domain" description="G-protein coupled receptors family 2 profile 2" evidence="15">
    <location>
        <begin position="210"/>
        <end position="459"/>
    </location>
</feature>
<dbReference type="FunFam" id="2.30.160.11:FF:000001">
    <property type="entry name" value="G-protein coupled receptor Mth"/>
    <property type="match status" value="1"/>
</dbReference>
<feature type="transmembrane region" description="Helical" evidence="13">
    <location>
        <begin position="270"/>
        <end position="291"/>
    </location>
</feature>
<dbReference type="Proteomes" id="UP000002282">
    <property type="component" value="Chromosome 3L"/>
</dbReference>
<keyword evidence="10" id="KW-0675">Receptor</keyword>
<keyword evidence="4 13" id="KW-0812">Transmembrane</keyword>
<evidence type="ECO:0000256" key="1">
    <source>
        <dbReference type="ARBA" id="ARBA00004651"/>
    </source>
</evidence>
<dbReference type="InterPro" id="IPR023311">
    <property type="entry name" value="Methusela_ecto_dom_2"/>
</dbReference>
<feature type="transmembrane region" description="Helical" evidence="13">
    <location>
        <begin position="357"/>
        <end position="379"/>
    </location>
</feature>
<dbReference type="HOGENOM" id="CLU_002753_3_0_1"/>
<protein>
    <recommendedName>
        <fullName evidence="15">G-protein coupled receptors family 2 profile 2 domain-containing protein</fullName>
    </recommendedName>
</protein>
<dbReference type="Gene3D" id="1.20.1070.10">
    <property type="entry name" value="Rhodopsin 7-helix transmembrane proteins"/>
    <property type="match status" value="1"/>
</dbReference>
<feature type="transmembrane region" description="Helical" evidence="13">
    <location>
        <begin position="439"/>
        <end position="457"/>
    </location>
</feature>
<evidence type="ECO:0000256" key="2">
    <source>
        <dbReference type="ARBA" id="ARBA00008979"/>
    </source>
</evidence>
<name>B4PC83_DROYA</name>
<dbReference type="GO" id="GO:0005886">
    <property type="term" value="C:plasma membrane"/>
    <property type="evidence" value="ECO:0007669"/>
    <property type="project" value="UniProtKB-SubCell"/>
</dbReference>
<evidence type="ECO:0000313" key="16">
    <source>
        <dbReference type="EMBL" id="EDW93768.2"/>
    </source>
</evidence>
<comment type="subcellular location">
    <subcellularLocation>
        <location evidence="1">Cell membrane</location>
        <topology evidence="1">Multi-pass membrane protein</topology>
    </subcellularLocation>
</comment>
<evidence type="ECO:0000256" key="4">
    <source>
        <dbReference type="ARBA" id="ARBA00022692"/>
    </source>
</evidence>
<gene>
    <name evidence="16" type="primary">Dyak\GE21624</name>
    <name evidence="16" type="synonym">dyak_GLEANR_5371</name>
    <name evidence="16" type="synonym">GE21624</name>
    <name evidence="16" type="ORF">Dyak_GE21624</name>
</gene>
<dbReference type="InterPro" id="IPR010596">
    <property type="entry name" value="Methuselah_N_dom"/>
</dbReference>
<keyword evidence="5 14" id="KW-0732">Signal</keyword>
<evidence type="ECO:0000256" key="11">
    <source>
        <dbReference type="ARBA" id="ARBA00023180"/>
    </source>
</evidence>
<evidence type="ECO:0000256" key="6">
    <source>
        <dbReference type="ARBA" id="ARBA00022989"/>
    </source>
</evidence>
<evidence type="ECO:0000256" key="5">
    <source>
        <dbReference type="ARBA" id="ARBA00022729"/>
    </source>
</evidence>
<evidence type="ECO:0000256" key="7">
    <source>
        <dbReference type="ARBA" id="ARBA00023040"/>
    </source>
</evidence>